<feature type="region of interest" description="Disordered" evidence="1">
    <location>
        <begin position="563"/>
        <end position="584"/>
    </location>
</feature>
<feature type="transmembrane region" description="Helical" evidence="2">
    <location>
        <begin position="167"/>
        <end position="194"/>
    </location>
</feature>
<dbReference type="PANTHER" id="PTHR21879">
    <property type="entry name" value="FI03362P-RELATED-RELATED"/>
    <property type="match status" value="1"/>
</dbReference>
<keyword evidence="4" id="KW-1185">Reference proteome</keyword>
<protein>
    <submittedName>
        <fullName evidence="5">Uncharacterized protein LOC108613246</fullName>
    </submittedName>
</protein>
<evidence type="ECO:0000256" key="3">
    <source>
        <dbReference type="SAM" id="SignalP"/>
    </source>
</evidence>
<keyword evidence="2" id="KW-0812">Transmembrane</keyword>
<reference evidence="4" key="1">
    <citation type="journal article" date="1997" name="Nucleic Acids Res.">
        <title>tRNAscan-SE: a program for improved detection of transfer RNA genes in genomic sequence.</title>
        <authorList>
            <person name="Lowe T.M."/>
            <person name="Eddy S.R."/>
        </authorList>
    </citation>
    <scope>NUCLEOTIDE SEQUENCE [LARGE SCALE GENOMIC DNA]</scope>
</reference>
<dbReference type="Pfam" id="PF07898">
    <property type="entry name" value="DUF1676"/>
    <property type="match status" value="2"/>
</dbReference>
<dbReference type="Proteomes" id="UP000694904">
    <property type="component" value="Chromosome 2"/>
</dbReference>
<organism evidence="4 5">
    <name type="scientific">Drosophila arizonae</name>
    <name type="common">Fruit fly</name>
    <dbReference type="NCBI Taxonomy" id="7263"/>
    <lineage>
        <taxon>Eukaryota</taxon>
        <taxon>Metazoa</taxon>
        <taxon>Ecdysozoa</taxon>
        <taxon>Arthropoda</taxon>
        <taxon>Hexapoda</taxon>
        <taxon>Insecta</taxon>
        <taxon>Pterygota</taxon>
        <taxon>Neoptera</taxon>
        <taxon>Endopterygota</taxon>
        <taxon>Diptera</taxon>
        <taxon>Brachycera</taxon>
        <taxon>Muscomorpha</taxon>
        <taxon>Ephydroidea</taxon>
        <taxon>Drosophilidae</taxon>
        <taxon>Drosophila</taxon>
    </lineage>
</organism>
<evidence type="ECO:0000256" key="2">
    <source>
        <dbReference type="SAM" id="Phobius"/>
    </source>
</evidence>
<feature type="transmembrane region" description="Helical" evidence="2">
    <location>
        <begin position="449"/>
        <end position="466"/>
    </location>
</feature>
<feature type="signal peptide" evidence="3">
    <location>
        <begin position="1"/>
        <end position="20"/>
    </location>
</feature>
<reference evidence="5" key="3">
    <citation type="submission" date="2025-08" db="UniProtKB">
        <authorList>
            <consortium name="RefSeq"/>
        </authorList>
    </citation>
    <scope>IDENTIFICATION</scope>
    <source>
        <tissue evidence="5">Whole organism</tissue>
    </source>
</reference>
<keyword evidence="2" id="KW-0472">Membrane</keyword>
<proteinExistence type="predicted"/>
<dbReference type="PANTHER" id="PTHR21879:SF24">
    <property type="entry name" value="OSIRIS 10B"/>
    <property type="match status" value="1"/>
</dbReference>
<evidence type="ECO:0000313" key="5">
    <source>
        <dbReference type="RefSeq" id="XP_017862107.1"/>
    </source>
</evidence>
<feature type="transmembrane region" description="Helical" evidence="2">
    <location>
        <begin position="472"/>
        <end position="492"/>
    </location>
</feature>
<dbReference type="InterPro" id="IPR012464">
    <property type="entry name" value="DUF1676"/>
</dbReference>
<feature type="region of interest" description="Disordered" evidence="1">
    <location>
        <begin position="495"/>
        <end position="546"/>
    </location>
</feature>
<dbReference type="GeneID" id="108613246"/>
<sequence length="584" mass="63734">METLPPLLLPLLLLIRATAGTDLQQDSLEELQHFKQCVRGSERGKLSECLGRSALNFIQRFEERDNVTFVADLVAVKQETAASRSLVNVLDTDPVDFRGILENAGAVMGQRSLEWHMDGIYPGLMFKIGPTADANSVAEFVLDPDALDQRQFGFEEASTGRVLAKQYLVPFLLGLKFNLVALVPLLFAGICLLLKKSLFLAKLAIYVSSFLGLGGVLGTLGGIGGLGGLGGGAAAFGYGGGFGGPRPIGHFPGKTTVYSHNDELHHQSYNVREPQPYKRSDRKVRFEQPREQPAAAAITKRPTEDRFYDYEKQHRVKNPLEDSIGSADALVRSLQGSSGSSQMNGWQAWHCLAEQAERLLDAVRQDNSTWQLNEYLSIEPHQSNTMQMEQREQRRGSPGLPGKLLELAQGRALRVRLPRQLTISNAIDDFGTAPGSDQGRKKKDKDKNMAMMGGMIMLATFAQMFLGKVIIIAGAAFIMAKIALVISLLGSLKKGSGGSSSSPEHVIVTSGGGGHSHESGWHRSMPTHDYSGTHPAETAGDEPHSSHDHQAYYAYEMEQPSRRQLTLSKEAKPTSAAVRRPGFL</sequence>
<name>A0ABM1P4H1_DROAR</name>
<feature type="chain" id="PRO_5045078452" evidence="3">
    <location>
        <begin position="21"/>
        <end position="584"/>
    </location>
</feature>
<gene>
    <name evidence="5" type="primary">LOC108613246</name>
</gene>
<accession>A0ABM1P4H1</accession>
<evidence type="ECO:0000313" key="4">
    <source>
        <dbReference type="Proteomes" id="UP000694904"/>
    </source>
</evidence>
<keyword evidence="2" id="KW-1133">Transmembrane helix</keyword>
<feature type="region of interest" description="Disordered" evidence="1">
    <location>
        <begin position="286"/>
        <end position="306"/>
    </location>
</feature>
<evidence type="ECO:0000256" key="1">
    <source>
        <dbReference type="SAM" id="MobiDB-lite"/>
    </source>
</evidence>
<dbReference type="RefSeq" id="XP_017862107.1">
    <property type="nucleotide sequence ID" value="XM_018006618.1"/>
</dbReference>
<keyword evidence="3" id="KW-0732">Signal</keyword>
<reference evidence="4" key="2">
    <citation type="journal article" date="2016" name="G3 (Bethesda)">
        <title>Genome Evolution in Three Species of Cactophilic Drosophila.</title>
        <authorList>
            <person name="Sanchez-Flores A."/>
            <person name="Penazola F."/>
            <person name="Carpinteyro-Ponce J."/>
            <person name="Nazario-Yepiz N."/>
            <person name="Abreu-Goodger C."/>
            <person name="Machado C.A."/>
            <person name="Markow T.A."/>
        </authorList>
    </citation>
    <scope>NUCLEOTIDE SEQUENCE [LARGE SCALE GENOMIC DNA]</scope>
</reference>